<dbReference type="EMBL" id="FMYP01000014">
    <property type="protein sequence ID" value="SDC01475.1"/>
    <property type="molecule type" value="Genomic_DNA"/>
</dbReference>
<keyword evidence="3" id="KW-0720">Serine protease</keyword>
<keyword evidence="1" id="KW-0645">Protease</keyword>
<dbReference type="PROSITE" id="PS51892">
    <property type="entry name" value="SUBTILASE"/>
    <property type="match status" value="1"/>
</dbReference>
<dbReference type="PANTHER" id="PTHR42884:SF14">
    <property type="entry name" value="NEUROENDOCRINE CONVERTASE 1"/>
    <property type="match status" value="1"/>
</dbReference>
<evidence type="ECO:0000256" key="4">
    <source>
        <dbReference type="PROSITE-ProRule" id="PRU01240"/>
    </source>
</evidence>
<proteinExistence type="inferred from homology"/>
<keyword evidence="2" id="KW-0378">Hydrolase</keyword>
<accession>A0A1G6I607</accession>
<dbReference type="PANTHER" id="PTHR42884">
    <property type="entry name" value="PROPROTEIN CONVERTASE SUBTILISIN/KEXIN-RELATED"/>
    <property type="match status" value="1"/>
</dbReference>
<name>A0A1G6I607_9BACT</name>
<protein>
    <submittedName>
        <fullName evidence="7">Subtilase family protein</fullName>
    </submittedName>
</protein>
<dbReference type="AlphaFoldDB" id="A0A1G6I607"/>
<comment type="caution">
    <text evidence="4">Lacks conserved residue(s) required for the propagation of feature annotation.</text>
</comment>
<dbReference type="GO" id="GO:0004252">
    <property type="term" value="F:serine-type endopeptidase activity"/>
    <property type="evidence" value="ECO:0007669"/>
    <property type="project" value="InterPro"/>
</dbReference>
<keyword evidence="8" id="KW-1185">Reference proteome</keyword>
<evidence type="ECO:0000256" key="3">
    <source>
        <dbReference type="ARBA" id="ARBA00022825"/>
    </source>
</evidence>
<dbReference type="Proteomes" id="UP000199452">
    <property type="component" value="Unassembled WGS sequence"/>
</dbReference>
<dbReference type="Pfam" id="PF00082">
    <property type="entry name" value="Peptidase_S8"/>
    <property type="match status" value="1"/>
</dbReference>
<evidence type="ECO:0000256" key="5">
    <source>
        <dbReference type="SAM" id="MobiDB-lite"/>
    </source>
</evidence>
<feature type="region of interest" description="Disordered" evidence="5">
    <location>
        <begin position="20"/>
        <end position="43"/>
    </location>
</feature>
<feature type="domain" description="Peptidase S8/S53" evidence="6">
    <location>
        <begin position="2"/>
        <end position="200"/>
    </location>
</feature>
<reference evidence="7 8" key="1">
    <citation type="submission" date="2016-09" db="EMBL/GenBank/DDBJ databases">
        <authorList>
            <person name="Capua I."/>
            <person name="De Benedictis P."/>
            <person name="Joannis T."/>
            <person name="Lombin L.H."/>
            <person name="Cattoli G."/>
        </authorList>
    </citation>
    <scope>NUCLEOTIDE SEQUENCE [LARGE SCALE GENOMIC DNA]</scope>
    <source>
        <strain evidence="7 8">A7P-90m</strain>
    </source>
</reference>
<evidence type="ECO:0000256" key="1">
    <source>
        <dbReference type="ARBA" id="ARBA00022670"/>
    </source>
</evidence>
<dbReference type="GO" id="GO:0016485">
    <property type="term" value="P:protein processing"/>
    <property type="evidence" value="ECO:0007669"/>
    <property type="project" value="TreeGrafter"/>
</dbReference>
<dbReference type="Gene3D" id="3.40.50.200">
    <property type="entry name" value="Peptidase S8/S53 domain"/>
    <property type="match status" value="1"/>
</dbReference>
<evidence type="ECO:0000313" key="8">
    <source>
        <dbReference type="Proteomes" id="UP000199452"/>
    </source>
</evidence>
<dbReference type="GO" id="GO:0016020">
    <property type="term" value="C:membrane"/>
    <property type="evidence" value="ECO:0007669"/>
    <property type="project" value="TreeGrafter"/>
</dbReference>
<dbReference type="InterPro" id="IPR000209">
    <property type="entry name" value="Peptidase_S8/S53_dom"/>
</dbReference>
<evidence type="ECO:0000313" key="7">
    <source>
        <dbReference type="EMBL" id="SDC01475.1"/>
    </source>
</evidence>
<evidence type="ECO:0000259" key="6">
    <source>
        <dbReference type="Pfam" id="PF00082"/>
    </source>
</evidence>
<organism evidence="7 8">
    <name type="scientific">Williamwhitmania taraxaci</name>
    <dbReference type="NCBI Taxonomy" id="1640674"/>
    <lineage>
        <taxon>Bacteria</taxon>
        <taxon>Pseudomonadati</taxon>
        <taxon>Bacteroidota</taxon>
        <taxon>Bacteroidia</taxon>
        <taxon>Bacteroidales</taxon>
        <taxon>Williamwhitmaniaceae</taxon>
        <taxon>Williamwhitmania</taxon>
    </lineage>
</organism>
<gene>
    <name evidence="7" type="ORF">SAMN05216323_101458</name>
</gene>
<dbReference type="STRING" id="1640674.SAMN05216323_101458"/>
<evidence type="ECO:0000256" key="2">
    <source>
        <dbReference type="ARBA" id="ARBA00022801"/>
    </source>
</evidence>
<dbReference type="InterPro" id="IPR036852">
    <property type="entry name" value="Peptidase_S8/S53_dom_sf"/>
</dbReference>
<dbReference type="SUPFAM" id="SSF52743">
    <property type="entry name" value="Subtilisin-like"/>
    <property type="match status" value="1"/>
</dbReference>
<sequence length="268" mass="28266">MLDQGLTPNHPDLPNARQVRLNGSNFADGDPNNPSPTGNDNHGNACAGIVGATQNNNQGISGIAPNCRIMPIRIFNTGGSGITPQKLADAITYAWQNGAHIISNSWGYNSDNPNLHPVIKEAIIAATTKGRNGLGCVVAFSAGNNFANNGFVHFPSNVDVSGVITVGASDRYDVKAFYSPLGNTTSNNNQLLDIVAPSHRAYSSQIAGETFEAWSIDIPGNDGYNPVHNNDGGSLPIIGSILPNIAVNNFSYTGRLEGLPIHVLKLRV</sequence>
<comment type="similarity">
    <text evidence="4">Belongs to the peptidase S8 family.</text>
</comment>